<dbReference type="EC" id="2.7.1.89" evidence="5"/>
<dbReference type="HAMAP" id="MF_01604">
    <property type="entry name" value="Thiamine_kinase"/>
    <property type="match status" value="1"/>
</dbReference>
<sequence>MARYTSKNELVALIRQVIPTVVTTGFHLVPISGLSSENWRICTSQGDWLARPQLLAGLQIGTDRQREFVVLRQMAAHGLSPRPLCWQKGWLIIEWLSGHIATQETFIDAVNDGSLAVSLARLHQQPGYGFLLDLKTRFARHWQLMDPGRRSPALLKRHQMFQHRRLPEGGIFAPLHLDIHAGNLLQKQDQWWFIDWEYAADGDIALEVAGLFRANDLNEASQQRFLDAYCHQWPGLWPDVLGHRVYQWLPWVDFMILMWYEVRWQQTHQKSFLQAADAMRLRLGITP</sequence>
<dbReference type="GO" id="GO:0009229">
    <property type="term" value="P:thiamine diphosphate biosynthetic process"/>
    <property type="evidence" value="ECO:0007669"/>
    <property type="project" value="UniProtKB-UniRule"/>
</dbReference>
<dbReference type="InterPro" id="IPR014093">
    <property type="entry name" value="Thiamine_kinase"/>
</dbReference>
<keyword evidence="2 5" id="KW-0547">Nucleotide-binding</keyword>
<evidence type="ECO:0000256" key="3">
    <source>
        <dbReference type="ARBA" id="ARBA00022777"/>
    </source>
</evidence>
<dbReference type="Gene3D" id="3.90.1200.10">
    <property type="match status" value="1"/>
</dbReference>
<evidence type="ECO:0000313" key="7">
    <source>
        <dbReference type="EMBL" id="AUH00434.1"/>
    </source>
</evidence>
<keyword evidence="3 5" id="KW-0418">Kinase</keyword>
<dbReference type="STRING" id="104623.Ser39006_03103"/>
<dbReference type="EMBL" id="CP025084">
    <property type="protein sequence ID" value="AUH04754.1"/>
    <property type="molecule type" value="Genomic_DNA"/>
</dbReference>
<feature type="domain" description="Aminoglycoside phosphotransferase" evidence="6">
    <location>
        <begin position="31"/>
        <end position="234"/>
    </location>
</feature>
<dbReference type="GO" id="GO:0019165">
    <property type="term" value="F:thiamine kinase activity"/>
    <property type="evidence" value="ECO:0007669"/>
    <property type="project" value="UniProtKB-UniRule"/>
</dbReference>
<evidence type="ECO:0000259" key="6">
    <source>
        <dbReference type="Pfam" id="PF01636"/>
    </source>
</evidence>
<evidence type="ECO:0000313" key="8">
    <source>
        <dbReference type="EMBL" id="AUH04754.1"/>
    </source>
</evidence>
<keyword evidence="9" id="KW-1185">Reference proteome</keyword>
<evidence type="ECO:0000256" key="4">
    <source>
        <dbReference type="ARBA" id="ARBA00022840"/>
    </source>
</evidence>
<dbReference type="EMBL" id="CP025085">
    <property type="protein sequence ID" value="AUH00434.1"/>
    <property type="molecule type" value="Genomic_DNA"/>
</dbReference>
<evidence type="ECO:0000256" key="5">
    <source>
        <dbReference type="HAMAP-Rule" id="MF_01604"/>
    </source>
</evidence>
<proteinExistence type="inferred from homology"/>
<name>A0A2I5TJK5_SERS3</name>
<reference evidence="8" key="4">
    <citation type="submission" date="2017-11" db="EMBL/GenBank/DDBJ databases">
        <title>Complete genome sequence of Serratia sp. ATCC 39006.</title>
        <authorList>
            <person name="Hampton H.G."/>
            <person name="Jackson S.A."/>
            <person name="Jauregui R."/>
            <person name="Poulter G.T.M."/>
            <person name="Salmond G.P.C."/>
            <person name="Fineran P.C."/>
        </authorList>
    </citation>
    <scope>NUCLEOTIDE SEQUENCE</scope>
    <source>
        <strain evidence="8">ATCC 39006</strain>
    </source>
</reference>
<comment type="function">
    <text evidence="5">Catalyzes the phosphorylation of thiamine to thiamine phosphate.</text>
</comment>
<dbReference type="InterPro" id="IPR011009">
    <property type="entry name" value="Kinase-like_dom_sf"/>
</dbReference>
<dbReference type="GO" id="GO:0005524">
    <property type="term" value="F:ATP binding"/>
    <property type="evidence" value="ECO:0007669"/>
    <property type="project" value="UniProtKB-KW"/>
</dbReference>
<organism evidence="8 9">
    <name type="scientific">Serratia sp. (strain ATCC 39006)</name>
    <name type="common">Prodigiosinella confusarubida</name>
    <dbReference type="NCBI Taxonomy" id="104623"/>
    <lineage>
        <taxon>Bacteria</taxon>
        <taxon>Pseudomonadati</taxon>
        <taxon>Pseudomonadota</taxon>
        <taxon>Gammaproteobacteria</taxon>
        <taxon>Enterobacterales</taxon>
        <taxon>Pectobacteriaceae</taxon>
        <taxon>Prodigiosinella</taxon>
    </lineage>
</organism>
<dbReference type="AlphaFoldDB" id="A0A2I5TJK5"/>
<evidence type="ECO:0000256" key="1">
    <source>
        <dbReference type="ARBA" id="ARBA00022679"/>
    </source>
</evidence>
<reference evidence="8" key="2">
    <citation type="submission" date="2013-09" db="EMBL/GenBank/DDBJ databases">
        <authorList>
            <person name="Wang G."/>
            <person name="Yang Y."/>
            <person name="Su Y."/>
        </authorList>
    </citation>
    <scope>NUCLEOTIDE SEQUENCE</scope>
    <source>
        <strain evidence="8">ATCC 39006</strain>
    </source>
</reference>
<dbReference type="InterPro" id="IPR002575">
    <property type="entry name" value="Aminoglycoside_PTrfase"/>
</dbReference>
<gene>
    <name evidence="5" type="primary">thiK</name>
    <name evidence="7" type="ORF">CWC46_11840</name>
    <name evidence="8" type="ORF">Ser39006_011845</name>
</gene>
<accession>A0A2I5TJK5</accession>
<dbReference type="SUPFAM" id="SSF56112">
    <property type="entry name" value="Protein kinase-like (PK-like)"/>
    <property type="match status" value="1"/>
</dbReference>
<keyword evidence="4 5" id="KW-0067">ATP-binding</keyword>
<comment type="catalytic activity">
    <reaction evidence="5">
        <text>thiamine + ATP = thiamine phosphate + ADP + H(+)</text>
        <dbReference type="Rhea" id="RHEA:12012"/>
        <dbReference type="ChEBI" id="CHEBI:15378"/>
        <dbReference type="ChEBI" id="CHEBI:18385"/>
        <dbReference type="ChEBI" id="CHEBI:30616"/>
        <dbReference type="ChEBI" id="CHEBI:37575"/>
        <dbReference type="ChEBI" id="CHEBI:456216"/>
        <dbReference type="EC" id="2.7.1.89"/>
    </reaction>
</comment>
<dbReference type="Proteomes" id="UP000233778">
    <property type="component" value="Chromosome"/>
</dbReference>
<dbReference type="KEGG" id="sera:Ser39006_011845"/>
<dbReference type="Pfam" id="PF01636">
    <property type="entry name" value="APH"/>
    <property type="match status" value="1"/>
</dbReference>
<evidence type="ECO:0000313" key="9">
    <source>
        <dbReference type="Proteomes" id="UP000017700"/>
    </source>
</evidence>
<comment type="similarity">
    <text evidence="5">Belongs to the thiamine kinase family.</text>
</comment>
<reference evidence="8 9" key="1">
    <citation type="journal article" date="2013" name="Genome Announc.">
        <title>Draft genome sequence of Serratia sp. strain ATCC 39006, a model bacterium for analysis of the biosynthesis and regulation of prodigiosin, a carbapenem, and gas vesicles.</title>
        <authorList>
            <person name="Fineran P.C."/>
            <person name="Iglesias Cans M.C."/>
            <person name="Ramsay J.P."/>
            <person name="Wilf N.M."/>
            <person name="Cossyleon D."/>
            <person name="McNeil M.B."/>
            <person name="Williamson N.R."/>
            <person name="Monson R.E."/>
            <person name="Becher S.A."/>
            <person name="Stanton J.A."/>
            <person name="Brugger K."/>
            <person name="Brown S.D."/>
            <person name="Salmond G.P."/>
        </authorList>
    </citation>
    <scope>NUCLEOTIDE SEQUENCE [LARGE SCALE GENOMIC DNA]</scope>
    <source>
        <strain evidence="8">ATCC 39006</strain>
        <strain evidence="9">ATCC 39006 / SC 11482</strain>
    </source>
</reference>
<dbReference type="GO" id="GO:0006772">
    <property type="term" value="P:thiamine metabolic process"/>
    <property type="evidence" value="ECO:0007669"/>
    <property type="project" value="InterPro"/>
</dbReference>
<evidence type="ECO:0000313" key="10">
    <source>
        <dbReference type="Proteomes" id="UP000233778"/>
    </source>
</evidence>
<dbReference type="KEGG" id="serq:CWC46_11840"/>
<keyword evidence="1 5" id="KW-0808">Transferase</keyword>
<comment type="pathway">
    <text evidence="5">Cofactor biosynthesis; thiamine diphosphate biosynthesis; thiamine phosphate from thiamine: step 1/1.</text>
</comment>
<reference evidence="7 10" key="3">
    <citation type="submission" date="2017-11" db="EMBL/GenBank/DDBJ databases">
        <title>Complete genome sequence of Serratia sp. ATCC 39006 LacA.</title>
        <authorList>
            <person name="Hampton H.G."/>
            <person name="Jackson S.A."/>
            <person name="Jauregui R."/>
            <person name="Poulter G.T.M."/>
            <person name="Salmond G.P.C."/>
            <person name="Fineran P.C."/>
        </authorList>
    </citation>
    <scope>NUCLEOTIDE SEQUENCE [LARGE SCALE GENOMIC DNA]</scope>
    <source>
        <strain evidence="7 10">ATCC 39006</strain>
    </source>
</reference>
<dbReference type="OrthoDB" id="179763at2"/>
<dbReference type="UniPathway" id="UPA00060">
    <property type="reaction ID" value="UER00596"/>
</dbReference>
<evidence type="ECO:0000256" key="2">
    <source>
        <dbReference type="ARBA" id="ARBA00022741"/>
    </source>
</evidence>
<dbReference type="Proteomes" id="UP000017700">
    <property type="component" value="Chromosome"/>
</dbReference>
<protein>
    <recommendedName>
        <fullName evidence="5">Thiamine kinase</fullName>
        <ecNumber evidence="5">2.7.1.89</ecNumber>
    </recommendedName>
</protein>